<evidence type="ECO:0000313" key="3">
    <source>
        <dbReference type="EMBL" id="CAL6053346.1"/>
    </source>
</evidence>
<dbReference type="Pfam" id="PF00373">
    <property type="entry name" value="FERM_M"/>
    <property type="match status" value="1"/>
</dbReference>
<dbReference type="Proteomes" id="UP001642409">
    <property type="component" value="Unassembled WGS sequence"/>
</dbReference>
<protein>
    <submittedName>
        <fullName evidence="2">PH-like domain superfamily</fullName>
    </submittedName>
    <submittedName>
        <fullName evidence="3">PH-like_domain superfamily</fullName>
    </submittedName>
</protein>
<dbReference type="Pfam" id="PF02174">
    <property type="entry name" value="IRS"/>
    <property type="match status" value="1"/>
</dbReference>
<dbReference type="InterPro" id="IPR035963">
    <property type="entry name" value="FERM_2"/>
</dbReference>
<comment type="caution">
    <text evidence="2">The sequence shown here is derived from an EMBL/GenBank/DDBJ whole genome shotgun (WGS) entry which is preliminary data.</text>
</comment>
<dbReference type="InterPro" id="IPR002404">
    <property type="entry name" value="IRS_PTB"/>
</dbReference>
<evidence type="ECO:0000259" key="1">
    <source>
        <dbReference type="PROSITE" id="PS50057"/>
    </source>
</evidence>
<name>A0AA86P8E6_9EUKA</name>
<reference evidence="2" key="1">
    <citation type="submission" date="2023-06" db="EMBL/GenBank/DDBJ databases">
        <authorList>
            <person name="Kurt Z."/>
        </authorList>
    </citation>
    <scope>NUCLEOTIDE SEQUENCE</scope>
</reference>
<keyword evidence="4" id="KW-1185">Reference proteome</keyword>
<feature type="domain" description="FERM" evidence="1">
    <location>
        <begin position="2"/>
        <end position="279"/>
    </location>
</feature>
<proteinExistence type="predicted"/>
<dbReference type="SUPFAM" id="SSF47031">
    <property type="entry name" value="Second domain of FERM"/>
    <property type="match status" value="1"/>
</dbReference>
<sequence>MDIIHVHIVDDTYKLIRVAHNCTASQLCDQLCDVLDLTINRLNFGLFLGQRMLLDDEAVVQTQQQNKFEKLIFKQAYFTSSLRDLESDEALRSLSFLQAHQIMLNPPTQIDTDTLIYLSSIWLQHHFGLCGERKCFIDQSVLQQVIPGGDLLVQILWNSYQKMEELSIETLELSYLEQYLKLPFSNCNIFEAKYNMKGNQKVNMVVKILVNREQIQIVNEKHTSTFSYKQVKSWSHGEDYFGFKTVDGAMHQFQCLDGETICQLLKGYILRILATNMAE</sequence>
<dbReference type="SUPFAM" id="SSF54236">
    <property type="entry name" value="Ubiquitin-like"/>
    <property type="match status" value="1"/>
</dbReference>
<dbReference type="SUPFAM" id="SSF50729">
    <property type="entry name" value="PH domain-like"/>
    <property type="match status" value="1"/>
</dbReference>
<organism evidence="2">
    <name type="scientific">Hexamita inflata</name>
    <dbReference type="NCBI Taxonomy" id="28002"/>
    <lineage>
        <taxon>Eukaryota</taxon>
        <taxon>Metamonada</taxon>
        <taxon>Diplomonadida</taxon>
        <taxon>Hexamitidae</taxon>
        <taxon>Hexamitinae</taxon>
        <taxon>Hexamita</taxon>
    </lineage>
</organism>
<dbReference type="InterPro" id="IPR011993">
    <property type="entry name" value="PH-like_dom_sf"/>
</dbReference>
<dbReference type="AlphaFoldDB" id="A0AA86P8E6"/>
<dbReference type="EMBL" id="CAXDID020000196">
    <property type="protein sequence ID" value="CAL6053346.1"/>
    <property type="molecule type" value="Genomic_DNA"/>
</dbReference>
<reference evidence="3 4" key="2">
    <citation type="submission" date="2024-07" db="EMBL/GenBank/DDBJ databases">
        <authorList>
            <person name="Akdeniz Z."/>
        </authorList>
    </citation>
    <scope>NUCLEOTIDE SEQUENCE [LARGE SCALE GENOMIC DNA]</scope>
</reference>
<dbReference type="InterPro" id="IPR019749">
    <property type="entry name" value="Band_41_domain"/>
</dbReference>
<dbReference type="Gene3D" id="2.30.29.30">
    <property type="entry name" value="Pleckstrin-homology domain (PH domain)/Phosphotyrosine-binding domain (PTB)"/>
    <property type="match status" value="1"/>
</dbReference>
<evidence type="ECO:0000313" key="4">
    <source>
        <dbReference type="Proteomes" id="UP001642409"/>
    </source>
</evidence>
<dbReference type="InterPro" id="IPR019748">
    <property type="entry name" value="FERM_central"/>
</dbReference>
<accession>A0AA86P8E6</accession>
<dbReference type="PROSITE" id="PS50057">
    <property type="entry name" value="FERM_3"/>
    <property type="match status" value="1"/>
</dbReference>
<dbReference type="SMART" id="SM00295">
    <property type="entry name" value="B41"/>
    <property type="match status" value="1"/>
</dbReference>
<dbReference type="CDD" id="cd01765">
    <property type="entry name" value="FERM_F0_F1"/>
    <property type="match status" value="1"/>
</dbReference>
<dbReference type="InterPro" id="IPR029071">
    <property type="entry name" value="Ubiquitin-like_domsf"/>
</dbReference>
<dbReference type="InterPro" id="IPR000299">
    <property type="entry name" value="FERM_domain"/>
</dbReference>
<gene>
    <name evidence="2" type="ORF">HINF_LOCUS20441</name>
    <name evidence="3" type="ORF">HINF_LOCUS45290</name>
</gene>
<dbReference type="EMBL" id="CATOUU010000526">
    <property type="protein sequence ID" value="CAI9932796.1"/>
    <property type="molecule type" value="Genomic_DNA"/>
</dbReference>
<evidence type="ECO:0000313" key="2">
    <source>
        <dbReference type="EMBL" id="CAI9932796.1"/>
    </source>
</evidence>